<comment type="caution">
    <text evidence="2">The sequence shown here is derived from an EMBL/GenBank/DDBJ whole genome shotgun (WGS) entry which is preliminary data.</text>
</comment>
<proteinExistence type="predicted"/>
<gene>
    <name evidence="2" type="ORF">B0H66DRAFT_585359</name>
</gene>
<organism evidence="2 3">
    <name type="scientific">Apodospora peruviana</name>
    <dbReference type="NCBI Taxonomy" id="516989"/>
    <lineage>
        <taxon>Eukaryota</taxon>
        <taxon>Fungi</taxon>
        <taxon>Dikarya</taxon>
        <taxon>Ascomycota</taxon>
        <taxon>Pezizomycotina</taxon>
        <taxon>Sordariomycetes</taxon>
        <taxon>Sordariomycetidae</taxon>
        <taxon>Sordariales</taxon>
        <taxon>Lasiosphaeriaceae</taxon>
        <taxon>Apodospora</taxon>
    </lineage>
</organism>
<reference evidence="2" key="2">
    <citation type="submission" date="2023-06" db="EMBL/GenBank/DDBJ databases">
        <authorList>
            <consortium name="Lawrence Berkeley National Laboratory"/>
            <person name="Haridas S."/>
            <person name="Hensen N."/>
            <person name="Bonometti L."/>
            <person name="Westerberg I."/>
            <person name="Brannstrom I.O."/>
            <person name="Guillou S."/>
            <person name="Cros-Aarteil S."/>
            <person name="Calhoun S."/>
            <person name="Kuo A."/>
            <person name="Mondo S."/>
            <person name="Pangilinan J."/>
            <person name="Riley R."/>
            <person name="Labutti K."/>
            <person name="Andreopoulos B."/>
            <person name="Lipzen A."/>
            <person name="Chen C."/>
            <person name="Yanf M."/>
            <person name="Daum C."/>
            <person name="Ng V."/>
            <person name="Clum A."/>
            <person name="Steindorff A."/>
            <person name="Ohm R."/>
            <person name="Martin F."/>
            <person name="Silar P."/>
            <person name="Natvig D."/>
            <person name="Lalanne C."/>
            <person name="Gautier V."/>
            <person name="Ament-Velasquez S.L."/>
            <person name="Kruys A."/>
            <person name="Hutchinson M.I."/>
            <person name="Powell A.J."/>
            <person name="Barry K."/>
            <person name="Miller A.N."/>
            <person name="Grigoriev I.V."/>
            <person name="Debuchy R."/>
            <person name="Gladieux P."/>
            <person name="Thoren M.H."/>
            <person name="Johannesson H."/>
        </authorList>
    </citation>
    <scope>NUCLEOTIDE SEQUENCE</scope>
    <source>
        <strain evidence="2">CBS 118394</strain>
    </source>
</reference>
<accession>A0AAE0IP64</accession>
<evidence type="ECO:0000256" key="1">
    <source>
        <dbReference type="SAM" id="Phobius"/>
    </source>
</evidence>
<dbReference type="Proteomes" id="UP001283341">
    <property type="component" value="Unassembled WGS sequence"/>
</dbReference>
<evidence type="ECO:0000313" key="2">
    <source>
        <dbReference type="EMBL" id="KAK3328766.1"/>
    </source>
</evidence>
<evidence type="ECO:0000313" key="3">
    <source>
        <dbReference type="Proteomes" id="UP001283341"/>
    </source>
</evidence>
<dbReference type="AlphaFoldDB" id="A0AAE0IP64"/>
<keyword evidence="1" id="KW-0812">Transmembrane</keyword>
<protein>
    <submittedName>
        <fullName evidence="2">Uncharacterized protein</fullName>
    </submittedName>
</protein>
<sequence length="207" mass="22715">MFWNIEAGSDLGPTTQEVGIGMHERGTIRIEAYASFFEVQVSMIGLKVDEEEKKALELPVPHEYIPPEPLNLVPNSARREDHAAAFSVSRSAASSTLSSHAAGFYLAAAQPRIRRTGHQNGQSKQIDRSFCGVVAIIIVIVVVVRSGLTQASPRRLLDPGTHYSGMRCSNQTTGAVTEPIKREVDFGRLEHSAMQSYHISARQALQF</sequence>
<dbReference type="EMBL" id="JAUEDM010000001">
    <property type="protein sequence ID" value="KAK3328766.1"/>
    <property type="molecule type" value="Genomic_DNA"/>
</dbReference>
<feature type="transmembrane region" description="Helical" evidence="1">
    <location>
        <begin position="130"/>
        <end position="148"/>
    </location>
</feature>
<keyword evidence="1" id="KW-0472">Membrane</keyword>
<name>A0AAE0IP64_9PEZI</name>
<keyword evidence="3" id="KW-1185">Reference proteome</keyword>
<reference evidence="2" key="1">
    <citation type="journal article" date="2023" name="Mol. Phylogenet. Evol.">
        <title>Genome-scale phylogeny and comparative genomics of the fungal order Sordariales.</title>
        <authorList>
            <person name="Hensen N."/>
            <person name="Bonometti L."/>
            <person name="Westerberg I."/>
            <person name="Brannstrom I.O."/>
            <person name="Guillou S."/>
            <person name="Cros-Aarteil S."/>
            <person name="Calhoun S."/>
            <person name="Haridas S."/>
            <person name="Kuo A."/>
            <person name="Mondo S."/>
            <person name="Pangilinan J."/>
            <person name="Riley R."/>
            <person name="LaButti K."/>
            <person name="Andreopoulos B."/>
            <person name="Lipzen A."/>
            <person name="Chen C."/>
            <person name="Yan M."/>
            <person name="Daum C."/>
            <person name="Ng V."/>
            <person name="Clum A."/>
            <person name="Steindorff A."/>
            <person name="Ohm R.A."/>
            <person name="Martin F."/>
            <person name="Silar P."/>
            <person name="Natvig D.O."/>
            <person name="Lalanne C."/>
            <person name="Gautier V."/>
            <person name="Ament-Velasquez S.L."/>
            <person name="Kruys A."/>
            <person name="Hutchinson M.I."/>
            <person name="Powell A.J."/>
            <person name="Barry K."/>
            <person name="Miller A.N."/>
            <person name="Grigoriev I.V."/>
            <person name="Debuchy R."/>
            <person name="Gladieux P."/>
            <person name="Hiltunen Thoren M."/>
            <person name="Johannesson H."/>
        </authorList>
    </citation>
    <scope>NUCLEOTIDE SEQUENCE</scope>
    <source>
        <strain evidence="2">CBS 118394</strain>
    </source>
</reference>
<keyword evidence="1" id="KW-1133">Transmembrane helix</keyword>